<feature type="region of interest" description="Disordered" evidence="1">
    <location>
        <begin position="63"/>
        <end position="112"/>
    </location>
</feature>
<dbReference type="Proteomes" id="UP000574390">
    <property type="component" value="Unassembled WGS sequence"/>
</dbReference>
<dbReference type="EMBL" id="JABANM010005671">
    <property type="protein sequence ID" value="KAF4747203.1"/>
    <property type="molecule type" value="Genomic_DNA"/>
</dbReference>
<gene>
    <name evidence="2" type="ORF">FOZ62_013559</name>
</gene>
<evidence type="ECO:0000313" key="2">
    <source>
        <dbReference type="EMBL" id="KAF4747203.1"/>
    </source>
</evidence>
<protein>
    <submittedName>
        <fullName evidence="2">Uncharacterized protein</fullName>
    </submittedName>
</protein>
<comment type="caution">
    <text evidence="2">The sequence shown here is derived from an EMBL/GenBank/DDBJ whole genome shotgun (WGS) entry which is preliminary data.</text>
</comment>
<evidence type="ECO:0000313" key="3">
    <source>
        <dbReference type="Proteomes" id="UP000574390"/>
    </source>
</evidence>
<feature type="compositionally biased region" description="Acidic residues" evidence="1">
    <location>
        <begin position="85"/>
        <end position="112"/>
    </location>
</feature>
<feature type="non-terminal residue" evidence="2">
    <location>
        <position position="112"/>
    </location>
</feature>
<name>A0A7J6TPR0_PEROL</name>
<reference evidence="2 3" key="1">
    <citation type="submission" date="2020-04" db="EMBL/GenBank/DDBJ databases">
        <title>Perkinsus olseni comparative genomics.</title>
        <authorList>
            <person name="Bogema D.R."/>
        </authorList>
    </citation>
    <scope>NUCLEOTIDE SEQUENCE [LARGE SCALE GENOMIC DNA]</scope>
    <source>
        <strain evidence="2">ATCC PRA-205</strain>
    </source>
</reference>
<organism evidence="2 3">
    <name type="scientific">Perkinsus olseni</name>
    <name type="common">Perkinsus atlanticus</name>
    <dbReference type="NCBI Taxonomy" id="32597"/>
    <lineage>
        <taxon>Eukaryota</taxon>
        <taxon>Sar</taxon>
        <taxon>Alveolata</taxon>
        <taxon>Perkinsozoa</taxon>
        <taxon>Perkinsea</taxon>
        <taxon>Perkinsida</taxon>
        <taxon>Perkinsidae</taxon>
        <taxon>Perkinsus</taxon>
    </lineage>
</organism>
<evidence type="ECO:0000256" key="1">
    <source>
        <dbReference type="SAM" id="MobiDB-lite"/>
    </source>
</evidence>
<accession>A0A7J6TPR0</accession>
<proteinExistence type="predicted"/>
<sequence>RIQGRHTASNLAGELMDTITEAEIGDRICSVTTWVHYPRIMCGPHTVGHKLHLTVTNGLGLWSGKTIDDDETKPSQQTDDSGSSSDEDGDPDDILAEAESDSDAEDIDELPF</sequence>
<dbReference type="AlphaFoldDB" id="A0A7J6TPR0"/>